<protein>
    <recommendedName>
        <fullName evidence="15">Calmodulin-binding domain-containing protein</fullName>
    </recommendedName>
</protein>
<dbReference type="InterPro" id="IPR036122">
    <property type="entry name" value="CaM-bd_dom_sf"/>
</dbReference>
<keyword evidence="14" id="KW-1185">Reference proteome</keyword>
<evidence type="ECO:0000256" key="5">
    <source>
        <dbReference type="ARBA" id="ARBA00023065"/>
    </source>
</evidence>
<evidence type="ECO:0000256" key="8">
    <source>
        <dbReference type="SAM" id="Coils"/>
    </source>
</evidence>
<evidence type="ECO:0000256" key="2">
    <source>
        <dbReference type="ARBA" id="ARBA00022448"/>
    </source>
</evidence>
<comment type="subcellular location">
    <subcellularLocation>
        <location evidence="1">Membrane</location>
        <topology evidence="1">Multi-pass membrane protein</topology>
    </subcellularLocation>
</comment>
<evidence type="ECO:0000313" key="14">
    <source>
        <dbReference type="Proteomes" id="UP000596742"/>
    </source>
</evidence>
<sequence length="480" mass="53877">MTGILGLDSKKKDGMSEPNKMSGSTVVEDPGIPLVDRRNGKYNKYVQDDSQNGSHADLSALGPPGKFDNISYRLSRRKLLIKRRRICVNVECTLALIGLIIMLVENELIFAHKITKSDAVSIFLKSGISVSTLLLLMAVIGYHVIGIQLHMTDNSLEDWRLAVNFPATFLKILMELMICAIHPIPGNITTHVTDPKSEGHDVSIDAILSILMLMRFYLVGKFLVVHSRLLTNTATQSLGALNKVKINTVFIFKALMVTMPGTILIFIMLGILLSSSWAMRTCEIYYHPDPEHSTFFNCMWMIAITFLTVGYGDIYPNSYCGRFVAVSTGLMGVGTTALLVAVLAQKLEQSRAEKYVHNFVYRAQLDKERKHAASDVIKYVIQLWRMKKHSEVSDRKRIRLHGKLLQAISNMREAKNEKSSIGESAIGVIEISKSVNDVYDIVEKMEDTNKELKDQVNNMESKLSDMSTKMDALYTAMMRK</sequence>
<feature type="transmembrane region" description="Helical" evidence="10">
    <location>
        <begin position="293"/>
        <end position="311"/>
    </location>
</feature>
<dbReference type="Pfam" id="PF03530">
    <property type="entry name" value="SK_channel"/>
    <property type="match status" value="1"/>
</dbReference>
<evidence type="ECO:0000313" key="13">
    <source>
        <dbReference type="EMBL" id="VDI32813.1"/>
    </source>
</evidence>
<dbReference type="GO" id="GO:0016286">
    <property type="term" value="F:small conductance calcium-activated potassium channel activity"/>
    <property type="evidence" value="ECO:0007669"/>
    <property type="project" value="InterPro"/>
</dbReference>
<dbReference type="InterPro" id="IPR015449">
    <property type="entry name" value="K_chnl_Ca-activ_SK"/>
</dbReference>
<feature type="transmembrane region" description="Helical" evidence="10">
    <location>
        <begin position="204"/>
        <end position="225"/>
    </location>
</feature>
<dbReference type="GO" id="GO:0016020">
    <property type="term" value="C:membrane"/>
    <property type="evidence" value="ECO:0007669"/>
    <property type="project" value="UniProtKB-SubCell"/>
</dbReference>
<dbReference type="OrthoDB" id="73653at2759"/>
<dbReference type="SUPFAM" id="SSF81324">
    <property type="entry name" value="Voltage-gated potassium channels"/>
    <property type="match status" value="1"/>
</dbReference>
<accession>A0A8B6ED47</accession>
<feature type="transmembrane region" description="Helical" evidence="10">
    <location>
        <begin position="86"/>
        <end position="104"/>
    </location>
</feature>
<dbReference type="Proteomes" id="UP000596742">
    <property type="component" value="Unassembled WGS sequence"/>
</dbReference>
<organism evidence="13 14">
    <name type="scientific">Mytilus galloprovincialis</name>
    <name type="common">Mediterranean mussel</name>
    <dbReference type="NCBI Taxonomy" id="29158"/>
    <lineage>
        <taxon>Eukaryota</taxon>
        <taxon>Metazoa</taxon>
        <taxon>Spiralia</taxon>
        <taxon>Lophotrochozoa</taxon>
        <taxon>Mollusca</taxon>
        <taxon>Bivalvia</taxon>
        <taxon>Autobranchia</taxon>
        <taxon>Pteriomorphia</taxon>
        <taxon>Mytilida</taxon>
        <taxon>Mytiloidea</taxon>
        <taxon>Mytilidae</taxon>
        <taxon>Mytilinae</taxon>
        <taxon>Mytilus</taxon>
    </lineage>
</organism>
<dbReference type="EMBL" id="UYJE01004970">
    <property type="protein sequence ID" value="VDI32813.1"/>
    <property type="molecule type" value="Genomic_DNA"/>
</dbReference>
<keyword evidence="4 10" id="KW-1133">Transmembrane helix</keyword>
<evidence type="ECO:0008006" key="15">
    <source>
        <dbReference type="Google" id="ProtNLM"/>
    </source>
</evidence>
<dbReference type="SUPFAM" id="SSF81327">
    <property type="entry name" value="Small-conductance potassium channel"/>
    <property type="match status" value="1"/>
</dbReference>
<evidence type="ECO:0000256" key="4">
    <source>
        <dbReference type="ARBA" id="ARBA00022989"/>
    </source>
</evidence>
<dbReference type="PRINTS" id="PR00169">
    <property type="entry name" value="KCHANNEL"/>
</dbReference>
<feature type="domain" description="Potassium channel" evidence="12">
    <location>
        <begin position="268"/>
        <end position="348"/>
    </location>
</feature>
<dbReference type="PANTHER" id="PTHR10153">
    <property type="entry name" value="SMALL CONDUCTANCE CALCIUM-ACTIVATED POTASSIUM CHANNEL"/>
    <property type="match status" value="1"/>
</dbReference>
<feature type="region of interest" description="Disordered" evidence="9">
    <location>
        <begin position="1"/>
        <end position="33"/>
    </location>
</feature>
<evidence type="ECO:0000256" key="10">
    <source>
        <dbReference type="SAM" id="Phobius"/>
    </source>
</evidence>
<evidence type="ECO:0000256" key="7">
    <source>
        <dbReference type="ARBA" id="ARBA00023303"/>
    </source>
</evidence>
<evidence type="ECO:0000256" key="3">
    <source>
        <dbReference type="ARBA" id="ARBA00022692"/>
    </source>
</evidence>
<feature type="transmembrane region" description="Helical" evidence="10">
    <location>
        <begin position="246"/>
        <end position="273"/>
    </location>
</feature>
<keyword evidence="8" id="KW-0175">Coiled coil</keyword>
<dbReference type="GO" id="GO:0005516">
    <property type="term" value="F:calmodulin binding"/>
    <property type="evidence" value="ECO:0007669"/>
    <property type="project" value="InterPro"/>
</dbReference>
<dbReference type="InterPro" id="IPR004178">
    <property type="entry name" value="CaM-bd_dom"/>
</dbReference>
<keyword evidence="2" id="KW-0813">Transport</keyword>
<gene>
    <name evidence="13" type="ORF">MGAL_10B082720</name>
</gene>
<keyword evidence="3 10" id="KW-0812">Transmembrane</keyword>
<keyword evidence="6 10" id="KW-0472">Membrane</keyword>
<dbReference type="Pfam" id="PF02888">
    <property type="entry name" value="CaMBD"/>
    <property type="match status" value="1"/>
</dbReference>
<evidence type="ECO:0000256" key="1">
    <source>
        <dbReference type="ARBA" id="ARBA00004141"/>
    </source>
</evidence>
<reference evidence="13" key="1">
    <citation type="submission" date="2018-11" db="EMBL/GenBank/DDBJ databases">
        <authorList>
            <person name="Alioto T."/>
            <person name="Alioto T."/>
        </authorList>
    </citation>
    <scope>NUCLEOTIDE SEQUENCE</scope>
</reference>
<proteinExistence type="predicted"/>
<evidence type="ECO:0000259" key="12">
    <source>
        <dbReference type="Pfam" id="PF07885"/>
    </source>
</evidence>
<feature type="transmembrane region" description="Helical" evidence="10">
    <location>
        <begin position="124"/>
        <end position="149"/>
    </location>
</feature>
<feature type="transmembrane region" description="Helical" evidence="10">
    <location>
        <begin position="323"/>
        <end position="344"/>
    </location>
</feature>
<name>A0A8B6ED47_MYTGA</name>
<dbReference type="InterPro" id="IPR013099">
    <property type="entry name" value="K_chnl_dom"/>
</dbReference>
<dbReference type="Gene3D" id="1.10.287.70">
    <property type="match status" value="2"/>
</dbReference>
<evidence type="ECO:0000259" key="11">
    <source>
        <dbReference type="Pfam" id="PF02888"/>
    </source>
</evidence>
<evidence type="ECO:0000256" key="6">
    <source>
        <dbReference type="ARBA" id="ARBA00023136"/>
    </source>
</evidence>
<evidence type="ECO:0000256" key="9">
    <source>
        <dbReference type="SAM" id="MobiDB-lite"/>
    </source>
</evidence>
<comment type="caution">
    <text evidence="13">The sequence shown here is derived from an EMBL/GenBank/DDBJ whole genome shotgun (WGS) entry which is preliminary data.</text>
</comment>
<feature type="coiled-coil region" evidence="8">
    <location>
        <begin position="435"/>
        <end position="469"/>
    </location>
</feature>
<keyword evidence="5" id="KW-0406">Ion transport</keyword>
<dbReference type="AlphaFoldDB" id="A0A8B6ED47"/>
<feature type="transmembrane region" description="Helical" evidence="10">
    <location>
        <begin position="161"/>
        <end position="184"/>
    </location>
</feature>
<dbReference type="Pfam" id="PF07885">
    <property type="entry name" value="Ion_trans_2"/>
    <property type="match status" value="1"/>
</dbReference>
<feature type="domain" description="Calmodulin-binding" evidence="11">
    <location>
        <begin position="364"/>
        <end position="433"/>
    </location>
</feature>
<keyword evidence="7" id="KW-0407">Ion channel</keyword>